<dbReference type="RefSeq" id="WP_201309527.1">
    <property type="nucleotide sequence ID" value="NZ_BLYI01000003.1"/>
</dbReference>
<protein>
    <recommendedName>
        <fullName evidence="3">Sporulation protein YqfC</fullName>
    </recommendedName>
</protein>
<evidence type="ECO:0008006" key="3">
    <source>
        <dbReference type="Google" id="ProtNLM"/>
    </source>
</evidence>
<dbReference type="Proteomes" id="UP000613208">
    <property type="component" value="Unassembled WGS sequence"/>
</dbReference>
<accession>A0A916VBM8</accession>
<name>A0A916VBM8_9FIRM</name>
<gene>
    <name evidence="1" type="ORF">ANBU17_00570</name>
</gene>
<keyword evidence="2" id="KW-1185">Reference proteome</keyword>
<comment type="caution">
    <text evidence="1">The sequence shown here is derived from an EMBL/GenBank/DDBJ whole genome shotgun (WGS) entry which is preliminary data.</text>
</comment>
<dbReference type="AlphaFoldDB" id="A0A916VBM8"/>
<dbReference type="EMBL" id="BLYI01000003">
    <property type="protein sequence ID" value="GFO83710.1"/>
    <property type="molecule type" value="Genomic_DNA"/>
</dbReference>
<evidence type="ECO:0000313" key="2">
    <source>
        <dbReference type="Proteomes" id="UP000613208"/>
    </source>
</evidence>
<organism evidence="1 2">
    <name type="scientific">Anaerostipes butyraticus</name>
    <dbReference type="NCBI Taxonomy" id="645466"/>
    <lineage>
        <taxon>Bacteria</taxon>
        <taxon>Bacillati</taxon>
        <taxon>Bacillota</taxon>
        <taxon>Clostridia</taxon>
        <taxon>Lachnospirales</taxon>
        <taxon>Lachnospiraceae</taxon>
        <taxon>Anaerostipes</taxon>
    </lineage>
</organism>
<proteinExistence type="predicted"/>
<sequence>MKRKPGEAIAKGLSLPRDVIFGDFIITLTGNQEVLVENYRGILSYDDDHICVQGNRVVLKICGRRLAIAYYSQDAMKVTGRIERLEYM</sequence>
<dbReference type="InterPro" id="IPR022476">
    <property type="entry name" value="Spore_YabP/YqfC"/>
</dbReference>
<dbReference type="Pfam" id="PF07873">
    <property type="entry name" value="YabP"/>
    <property type="match status" value="1"/>
</dbReference>
<reference evidence="1" key="1">
    <citation type="submission" date="2020-06" db="EMBL/GenBank/DDBJ databases">
        <title>Characterization of fructooligosaccharide metabolism and fructooligosaccharide-degrading enzymes in human commensal butyrate producers.</title>
        <authorList>
            <person name="Tanno H."/>
            <person name="Fujii T."/>
            <person name="Hirano K."/>
            <person name="Maeno S."/>
            <person name="Tonozuka T."/>
            <person name="Sakamoto M."/>
            <person name="Ohkuma M."/>
            <person name="Tochio T."/>
            <person name="Endo A."/>
        </authorList>
    </citation>
    <scope>NUCLEOTIDE SEQUENCE</scope>
    <source>
        <strain evidence="1">JCM 17466</strain>
    </source>
</reference>
<evidence type="ECO:0000313" key="1">
    <source>
        <dbReference type="EMBL" id="GFO83710.1"/>
    </source>
</evidence>